<reference evidence="2 3" key="1">
    <citation type="submission" date="2015-04" db="EMBL/GenBank/DDBJ databases">
        <title>Complete genome sequence of Schizopora paradoxa KUC8140, a cosmopolitan wood degrader in East Asia.</title>
        <authorList>
            <consortium name="DOE Joint Genome Institute"/>
            <person name="Min B."/>
            <person name="Park H."/>
            <person name="Jang Y."/>
            <person name="Kim J.-J."/>
            <person name="Kim K.H."/>
            <person name="Pangilinan J."/>
            <person name="Lipzen A."/>
            <person name="Riley R."/>
            <person name="Grigoriev I.V."/>
            <person name="Spatafora J.W."/>
            <person name="Choi I.-G."/>
        </authorList>
    </citation>
    <scope>NUCLEOTIDE SEQUENCE [LARGE SCALE GENOMIC DNA]</scope>
    <source>
        <strain evidence="2 3">KUC8140</strain>
    </source>
</reference>
<protein>
    <submittedName>
        <fullName evidence="2">Uncharacterized protein</fullName>
    </submittedName>
</protein>
<evidence type="ECO:0000313" key="3">
    <source>
        <dbReference type="Proteomes" id="UP000053477"/>
    </source>
</evidence>
<accession>A0A0H2R406</accession>
<feature type="compositionally biased region" description="Pro residues" evidence="1">
    <location>
        <begin position="137"/>
        <end position="149"/>
    </location>
</feature>
<evidence type="ECO:0000313" key="2">
    <source>
        <dbReference type="EMBL" id="KLO06549.1"/>
    </source>
</evidence>
<feature type="region of interest" description="Disordered" evidence="1">
    <location>
        <begin position="48"/>
        <end position="67"/>
    </location>
</feature>
<sequence length="398" mass="37586">MKGGNKSSNRMLAANVKPGAGAGTGMAGFGGLGELDYARMSMPHTHQGLHNLQIPGSSLASTASPTSAYNQTALPVSLERSGGGNPHKRPRIDSTTGPGPGPYTTYGIDDPSGGAQSPSSYRLPHAGGGGGSAGGMFPPPNPGPGPHTPASPTNPAFFAPSSGFGRGTGQRGTSAGSAGSAGGGGYGMYPPPQHQGGGGANPFAALLGAGAPSSGSGSVSPHPHGTAATGYGGAHGHGTHVEPLDWPVHASPSSGGPGGGGGGGPPSASSPHPHGFPTPSSARPSGAGGGGGADSSGGGGGGSNSWLDFLSNSSASAPAGGGGGSAGGGGGPGSAGGGLLDELSRPASGARRAEDSWERGLSGGSPGLGKRGRSDSNVLKEEDGKGRPNSTQPDAKGS</sequence>
<keyword evidence="3" id="KW-1185">Reference proteome</keyword>
<feature type="compositionally biased region" description="Basic and acidic residues" evidence="1">
    <location>
        <begin position="372"/>
        <end position="386"/>
    </location>
</feature>
<gene>
    <name evidence="2" type="ORF">SCHPADRAFT_686706</name>
</gene>
<feature type="compositionally biased region" description="Low complexity" evidence="1">
    <location>
        <begin position="57"/>
        <end position="67"/>
    </location>
</feature>
<dbReference type="AlphaFoldDB" id="A0A0H2R406"/>
<proteinExistence type="predicted"/>
<dbReference type="InParanoid" id="A0A0H2R406"/>
<feature type="compositionally biased region" description="Low complexity" evidence="1">
    <location>
        <begin position="201"/>
        <end position="229"/>
    </location>
</feature>
<evidence type="ECO:0000256" key="1">
    <source>
        <dbReference type="SAM" id="MobiDB-lite"/>
    </source>
</evidence>
<feature type="region of interest" description="Disordered" evidence="1">
    <location>
        <begin position="75"/>
        <end position="398"/>
    </location>
</feature>
<organism evidence="2 3">
    <name type="scientific">Schizopora paradoxa</name>
    <dbReference type="NCBI Taxonomy" id="27342"/>
    <lineage>
        <taxon>Eukaryota</taxon>
        <taxon>Fungi</taxon>
        <taxon>Dikarya</taxon>
        <taxon>Basidiomycota</taxon>
        <taxon>Agaricomycotina</taxon>
        <taxon>Agaricomycetes</taxon>
        <taxon>Hymenochaetales</taxon>
        <taxon>Schizoporaceae</taxon>
        <taxon>Schizopora</taxon>
    </lineage>
</organism>
<name>A0A0H2R406_9AGAM</name>
<feature type="compositionally biased region" description="Low complexity" evidence="1">
    <location>
        <begin position="266"/>
        <end position="285"/>
    </location>
</feature>
<dbReference type="EMBL" id="KQ086197">
    <property type="protein sequence ID" value="KLO06549.1"/>
    <property type="molecule type" value="Genomic_DNA"/>
</dbReference>
<feature type="compositionally biased region" description="Gly residues" evidence="1">
    <location>
        <begin position="319"/>
        <end position="339"/>
    </location>
</feature>
<feature type="compositionally biased region" description="Gly residues" evidence="1">
    <location>
        <begin position="286"/>
        <end position="303"/>
    </location>
</feature>
<feature type="compositionally biased region" description="Polar residues" evidence="1">
    <location>
        <begin position="388"/>
        <end position="398"/>
    </location>
</feature>
<dbReference type="Proteomes" id="UP000053477">
    <property type="component" value="Unassembled WGS sequence"/>
</dbReference>
<feature type="compositionally biased region" description="Gly residues" evidence="1">
    <location>
        <begin position="255"/>
        <end position="265"/>
    </location>
</feature>